<dbReference type="InterPro" id="IPR004875">
    <property type="entry name" value="DDE_SF_endonuclease_dom"/>
</dbReference>
<dbReference type="Pfam" id="PF03221">
    <property type="entry name" value="HTH_Tnp_Tc5"/>
    <property type="match status" value="1"/>
</dbReference>
<feature type="domain" description="HTH CENPB-type" evidence="4">
    <location>
        <begin position="54"/>
        <end position="125"/>
    </location>
</feature>
<name>A0A6G0U7X2_APHGL</name>
<keyword evidence="3" id="KW-0175">Coiled coil</keyword>
<dbReference type="PROSITE" id="PS51253">
    <property type="entry name" value="HTH_CENPB"/>
    <property type="match status" value="1"/>
</dbReference>
<dbReference type="PANTHER" id="PTHR19303:SF73">
    <property type="entry name" value="PROTEIN PDC2"/>
    <property type="match status" value="1"/>
</dbReference>
<dbReference type="InterPro" id="IPR006600">
    <property type="entry name" value="HTH_CenpB_DNA-bd_dom"/>
</dbReference>
<keyword evidence="2" id="KW-0238">DNA-binding</keyword>
<dbReference type="OrthoDB" id="6585662at2759"/>
<sequence length="558" mass="64508">MSTVQKRKCLTMIDKLGVIECLQAGQSNVRVSRHYKLPHSIVSNIFKNRVLITRTFNRQCSISRKIENALLAWLESNRETDVSVTVPFLRAKANELAKSIGIPNFKCTTSWILLFKHRHRNKFVSSATVNVNTLVVPQDATANDWLITKLSSSWRKLYTDKKIYNASETEMFYKLMSVNSFRFQGNESTENFGWTLVNDNNLEVVPVISQNAAANDWLKTKWPLLRKGYTDKEIYNASETGVFYKLMPDKSFRFQGNECTDGELPEERLTILITVNMTGTDKKKLLVIGKHNGPRSFKGITDLPVQYEHNQKSWMTSSIFRTFMHRWDKELFQTSKKALVLIDDCPVHLGLSNLLSIKVVYLPFKSLIPMNQGIIKSFKFHFKKNLILHHVKQIENIQITKVDMFQAICMLELAWNQVSFGVISNCFKCFDSLSIKQVKKSNKKENLVSWAEKLLVFDAETLQKFENVDSELVTSNQLLSQLTNQYNNVEETDDDEEIDMIKDKITLHQACDVLEKLKQFLATNEYFLKSYNHTKQLQIILDNSLYKLKNSQTKITSL</sequence>
<dbReference type="GO" id="GO:0005634">
    <property type="term" value="C:nucleus"/>
    <property type="evidence" value="ECO:0007669"/>
    <property type="project" value="UniProtKB-SubCell"/>
</dbReference>
<dbReference type="Proteomes" id="UP000475862">
    <property type="component" value="Unassembled WGS sequence"/>
</dbReference>
<dbReference type="AlphaFoldDB" id="A0A6G0U7X2"/>
<dbReference type="EMBL" id="VYZN01000001">
    <property type="protein sequence ID" value="KAE9544709.1"/>
    <property type="molecule type" value="Genomic_DNA"/>
</dbReference>
<dbReference type="SUPFAM" id="SSF46689">
    <property type="entry name" value="Homeodomain-like"/>
    <property type="match status" value="2"/>
</dbReference>
<evidence type="ECO:0000313" key="5">
    <source>
        <dbReference type="EMBL" id="KAE9544709.1"/>
    </source>
</evidence>
<feature type="coiled-coil region" evidence="3">
    <location>
        <begin position="472"/>
        <end position="499"/>
    </location>
</feature>
<dbReference type="PANTHER" id="PTHR19303">
    <property type="entry name" value="TRANSPOSON"/>
    <property type="match status" value="1"/>
</dbReference>
<dbReference type="Gene3D" id="1.10.10.60">
    <property type="entry name" value="Homeodomain-like"/>
    <property type="match status" value="2"/>
</dbReference>
<dbReference type="InterPro" id="IPR009057">
    <property type="entry name" value="Homeodomain-like_sf"/>
</dbReference>
<evidence type="ECO:0000259" key="4">
    <source>
        <dbReference type="PROSITE" id="PS51253"/>
    </source>
</evidence>
<organism evidence="5 6">
    <name type="scientific">Aphis glycines</name>
    <name type="common">Soybean aphid</name>
    <dbReference type="NCBI Taxonomy" id="307491"/>
    <lineage>
        <taxon>Eukaryota</taxon>
        <taxon>Metazoa</taxon>
        <taxon>Ecdysozoa</taxon>
        <taxon>Arthropoda</taxon>
        <taxon>Hexapoda</taxon>
        <taxon>Insecta</taxon>
        <taxon>Pterygota</taxon>
        <taxon>Neoptera</taxon>
        <taxon>Paraneoptera</taxon>
        <taxon>Hemiptera</taxon>
        <taxon>Sternorrhyncha</taxon>
        <taxon>Aphidomorpha</taxon>
        <taxon>Aphidoidea</taxon>
        <taxon>Aphididae</taxon>
        <taxon>Aphidini</taxon>
        <taxon>Aphis</taxon>
        <taxon>Aphis</taxon>
    </lineage>
</organism>
<evidence type="ECO:0000256" key="3">
    <source>
        <dbReference type="SAM" id="Coils"/>
    </source>
</evidence>
<reference evidence="5 6" key="1">
    <citation type="submission" date="2019-08" db="EMBL/GenBank/DDBJ databases">
        <title>The genome of the soybean aphid Biotype 1, its phylome, world population structure and adaptation to the North American continent.</title>
        <authorList>
            <person name="Giordano R."/>
            <person name="Donthu R.K."/>
            <person name="Hernandez A.G."/>
            <person name="Wright C.L."/>
            <person name="Zimin A.V."/>
        </authorList>
    </citation>
    <scope>NUCLEOTIDE SEQUENCE [LARGE SCALE GENOMIC DNA]</scope>
    <source>
        <tissue evidence="5">Whole aphids</tissue>
    </source>
</reference>
<evidence type="ECO:0000256" key="2">
    <source>
        <dbReference type="ARBA" id="ARBA00023125"/>
    </source>
</evidence>
<comment type="caution">
    <text evidence="5">The sequence shown here is derived from an EMBL/GenBank/DDBJ whole genome shotgun (WGS) entry which is preliminary data.</text>
</comment>
<evidence type="ECO:0000256" key="1">
    <source>
        <dbReference type="ARBA" id="ARBA00004123"/>
    </source>
</evidence>
<proteinExistence type="predicted"/>
<gene>
    <name evidence="5" type="ORF">AGLY_000251</name>
</gene>
<accession>A0A6G0U7X2</accession>
<keyword evidence="6" id="KW-1185">Reference proteome</keyword>
<dbReference type="InterPro" id="IPR050863">
    <property type="entry name" value="CenT-Element_Derived"/>
</dbReference>
<dbReference type="Pfam" id="PF03184">
    <property type="entry name" value="DDE_1"/>
    <property type="match status" value="1"/>
</dbReference>
<protein>
    <recommendedName>
        <fullName evidence="4">HTH CENPB-type domain-containing protein</fullName>
    </recommendedName>
</protein>
<evidence type="ECO:0000313" key="6">
    <source>
        <dbReference type="Proteomes" id="UP000475862"/>
    </source>
</evidence>
<dbReference type="GO" id="GO:0003677">
    <property type="term" value="F:DNA binding"/>
    <property type="evidence" value="ECO:0007669"/>
    <property type="project" value="UniProtKB-KW"/>
</dbReference>
<comment type="subcellular location">
    <subcellularLocation>
        <location evidence="1">Nucleus</location>
    </subcellularLocation>
</comment>